<dbReference type="PATRIC" id="fig|1434108.4.peg.3288"/>
<dbReference type="AlphaFoldDB" id="A0A0E3QVM9"/>
<dbReference type="InterPro" id="IPR027417">
    <property type="entry name" value="P-loop_NTPase"/>
</dbReference>
<dbReference type="NCBIfam" id="NF033441">
    <property type="entry name" value="BREX_BrxC"/>
    <property type="match status" value="1"/>
</dbReference>
<organism evidence="1 2">
    <name type="scientific">Methanosarcina barkeri MS</name>
    <dbReference type="NCBI Taxonomy" id="1434108"/>
    <lineage>
        <taxon>Archaea</taxon>
        <taxon>Methanobacteriati</taxon>
        <taxon>Methanobacteriota</taxon>
        <taxon>Stenosarchaea group</taxon>
        <taxon>Methanomicrobia</taxon>
        <taxon>Methanosarcinales</taxon>
        <taxon>Methanosarcinaceae</taxon>
        <taxon>Methanosarcina</taxon>
    </lineage>
</organism>
<dbReference type="STRING" id="1434108.MSBRM_2574"/>
<dbReference type="SUPFAM" id="SSF52540">
    <property type="entry name" value="P-loop containing nucleoside triphosphate hydrolases"/>
    <property type="match status" value="2"/>
</dbReference>
<dbReference type="InterPro" id="IPR047679">
    <property type="entry name" value="BREX_BrxC"/>
</dbReference>
<dbReference type="EMBL" id="CP009528">
    <property type="protein sequence ID" value="AKB55572.1"/>
    <property type="molecule type" value="Genomic_DNA"/>
</dbReference>
<reference evidence="1 2" key="1">
    <citation type="submission" date="2014-07" db="EMBL/GenBank/DDBJ databases">
        <title>Methanogenic archaea and the global carbon cycle.</title>
        <authorList>
            <person name="Henriksen J.R."/>
            <person name="Luke J."/>
            <person name="Reinhart S."/>
            <person name="Benedict M.N."/>
            <person name="Youngblut N.D."/>
            <person name="Metcalf M.E."/>
            <person name="Whitaker R.J."/>
            <person name="Metcalf W.W."/>
        </authorList>
    </citation>
    <scope>NUCLEOTIDE SEQUENCE [LARGE SCALE GENOMIC DNA]</scope>
    <source>
        <strain evidence="1 2">MS</strain>
    </source>
</reference>
<protein>
    <submittedName>
        <fullName evidence="1">ATPase-like protein</fullName>
    </submittedName>
</protein>
<dbReference type="Proteomes" id="UP000033033">
    <property type="component" value="Chromosome"/>
</dbReference>
<dbReference type="HOGENOM" id="CLU_784389_0_0_2"/>
<proteinExistence type="predicted"/>
<name>A0A0E3QVM9_METBA</name>
<gene>
    <name evidence="1" type="ORF">MSBRM_2574</name>
</gene>
<sequence length="353" mass="40531">MTAAEIKIEDLFEKDIRRDIDGVIKVDKEDESSVYTELDEYVVTGESLKHFDNFFRNYTAAMEEPTDRIGVWISGFFGSGKSHFLKILSYLLENRTVQGKTALEFFREKITDPAILANIEKAVNTGSKDVILFNIDSKANTVNKGDEQIVNIFMRAFNDRRGYLGDVFWIAELEEQLEDKELYELFKAEFKRINGESWEERRVAYSFEQDDIIEALVNCGFMSREAATRLFESDGASYTFSVEKFANKLDQYCKSKGENHQVIFLVDEVGQYIGENSELMLNLQTIVEDLGTRLRGRAWVVVTSQADIDTITKQHVKGNDFSKIQGRFNTRLSLTSANVDEVIKKRILQKKGE</sequence>
<evidence type="ECO:0000313" key="2">
    <source>
        <dbReference type="Proteomes" id="UP000033033"/>
    </source>
</evidence>
<dbReference type="KEGG" id="mby:MSBRM_2574"/>
<accession>A0A0E3QVM9</accession>
<keyword evidence="2" id="KW-1185">Reference proteome</keyword>
<evidence type="ECO:0000313" key="1">
    <source>
        <dbReference type="EMBL" id="AKB55572.1"/>
    </source>
</evidence>